<feature type="domain" description="Pyruvate phosphate dikinase AMP/ATP-binding" evidence="18">
    <location>
        <begin position="318"/>
        <end position="360"/>
    </location>
</feature>
<feature type="binding site" evidence="15">
    <location>
        <position position="786"/>
    </location>
    <ligand>
        <name>Mg(2+)</name>
        <dbReference type="ChEBI" id="CHEBI:18420"/>
    </ligand>
</feature>
<evidence type="ECO:0000259" key="17">
    <source>
        <dbReference type="Pfam" id="PF00391"/>
    </source>
</evidence>
<gene>
    <name evidence="20" type="primary">ppdK</name>
    <name evidence="20" type="ORF">SPIROBIBN47_100094</name>
</gene>
<organism evidence="20">
    <name type="scientific">uncultured spirochete</name>
    <dbReference type="NCBI Taxonomy" id="156406"/>
    <lineage>
        <taxon>Bacteria</taxon>
        <taxon>Pseudomonadati</taxon>
        <taxon>Spirochaetota</taxon>
        <taxon>Spirochaetia</taxon>
        <taxon>Spirochaetales</taxon>
        <taxon>environmental samples</taxon>
    </lineage>
</organism>
<dbReference type="GO" id="GO:0005524">
    <property type="term" value="F:ATP binding"/>
    <property type="evidence" value="ECO:0007669"/>
    <property type="project" value="UniProtKB-UniRule"/>
</dbReference>
<dbReference type="InterPro" id="IPR023151">
    <property type="entry name" value="PEP_util_CS"/>
</dbReference>
<evidence type="ECO:0000259" key="19">
    <source>
        <dbReference type="Pfam" id="PF02896"/>
    </source>
</evidence>
<dbReference type="InterPro" id="IPR018274">
    <property type="entry name" value="PEP_util_AS"/>
</dbReference>
<dbReference type="AlphaFoldDB" id="A0A3P3XF50"/>
<dbReference type="SUPFAM" id="SSF52009">
    <property type="entry name" value="Phosphohistidine domain"/>
    <property type="match status" value="1"/>
</dbReference>
<feature type="binding site" evidence="14">
    <location>
        <position position="762"/>
    </location>
    <ligand>
        <name>substrate</name>
    </ligand>
</feature>
<evidence type="ECO:0000256" key="7">
    <source>
        <dbReference type="ARBA" id="ARBA00022723"/>
    </source>
</evidence>
<protein>
    <recommendedName>
        <fullName evidence="5 12">Pyruvate, phosphate dikinase</fullName>
        <ecNumber evidence="4 12">2.7.9.1</ecNumber>
    </recommendedName>
</protein>
<dbReference type="PROSITE" id="PS00742">
    <property type="entry name" value="PEP_ENZYMES_2"/>
    <property type="match status" value="1"/>
</dbReference>
<dbReference type="SUPFAM" id="SSF51621">
    <property type="entry name" value="Phosphoenolpyruvate/pyruvate domain"/>
    <property type="match status" value="1"/>
</dbReference>
<dbReference type="Pfam" id="PF01326">
    <property type="entry name" value="PPDK_N"/>
    <property type="match status" value="3"/>
</dbReference>
<evidence type="ECO:0000256" key="11">
    <source>
        <dbReference type="ARBA" id="ARBA00022842"/>
    </source>
</evidence>
<feature type="domain" description="Pyruvate phosphate dikinase AMP/ATP-binding" evidence="18">
    <location>
        <begin position="23"/>
        <end position="60"/>
    </location>
</feature>
<feature type="compositionally biased region" description="Basic residues" evidence="16">
    <location>
        <begin position="943"/>
        <end position="957"/>
    </location>
</feature>
<feature type="active site" description="Proton donor" evidence="13">
    <location>
        <position position="851"/>
    </location>
</feature>
<evidence type="ECO:0000256" key="9">
    <source>
        <dbReference type="ARBA" id="ARBA00022777"/>
    </source>
</evidence>
<dbReference type="PIRSF" id="PIRSF000853">
    <property type="entry name" value="PPDK"/>
    <property type="match status" value="1"/>
</dbReference>
<evidence type="ECO:0000256" key="12">
    <source>
        <dbReference type="PIRNR" id="PIRNR000853"/>
    </source>
</evidence>
<dbReference type="EC" id="2.7.9.1" evidence="4 12"/>
<evidence type="ECO:0000256" key="16">
    <source>
        <dbReference type="SAM" id="MobiDB-lite"/>
    </source>
</evidence>
<evidence type="ECO:0000256" key="2">
    <source>
        <dbReference type="ARBA" id="ARBA00003144"/>
    </source>
</evidence>
<feature type="domain" description="PEP-utilising enzyme mobile" evidence="17">
    <location>
        <begin position="439"/>
        <end position="520"/>
    </location>
</feature>
<evidence type="ECO:0000256" key="15">
    <source>
        <dbReference type="PIRSR" id="PIRSR000853-3"/>
    </source>
</evidence>
<dbReference type="EMBL" id="FWDM01000002">
    <property type="protein sequence ID" value="SLM09864.1"/>
    <property type="molecule type" value="Genomic_DNA"/>
</dbReference>
<dbReference type="Pfam" id="PF00391">
    <property type="entry name" value="PEP-utilizers"/>
    <property type="match status" value="1"/>
</dbReference>
<keyword evidence="6 20" id="KW-0808">Transferase</keyword>
<feature type="domain" description="Pyruvate phosphate dikinase AMP/ATP-binding" evidence="18">
    <location>
        <begin position="62"/>
        <end position="303"/>
    </location>
</feature>
<feature type="region of interest" description="Disordered" evidence="16">
    <location>
        <begin position="893"/>
        <end position="957"/>
    </location>
</feature>
<evidence type="ECO:0000256" key="8">
    <source>
        <dbReference type="ARBA" id="ARBA00022741"/>
    </source>
</evidence>
<evidence type="ECO:0000256" key="10">
    <source>
        <dbReference type="ARBA" id="ARBA00022840"/>
    </source>
</evidence>
<feature type="binding site" evidence="14">
    <location>
        <position position="635"/>
    </location>
    <ligand>
        <name>substrate</name>
    </ligand>
</feature>
<dbReference type="InterPro" id="IPR036637">
    <property type="entry name" value="Phosphohistidine_dom_sf"/>
</dbReference>
<dbReference type="InterPro" id="IPR008279">
    <property type="entry name" value="PEP-util_enz_mobile_dom"/>
</dbReference>
<evidence type="ECO:0000256" key="1">
    <source>
        <dbReference type="ARBA" id="ARBA00001946"/>
    </source>
</evidence>
<comment type="similarity">
    <text evidence="3 12">Belongs to the PEP-utilizing enzyme family.</text>
</comment>
<evidence type="ECO:0000256" key="14">
    <source>
        <dbReference type="PIRSR" id="PIRSR000853-2"/>
    </source>
</evidence>
<keyword evidence="11 15" id="KW-0460">Magnesium</keyword>
<feature type="binding site" evidence="14">
    <location>
        <position position="786"/>
    </location>
    <ligand>
        <name>substrate</name>
    </ligand>
</feature>
<keyword evidence="20" id="KW-0670">Pyruvate</keyword>
<keyword evidence="8" id="KW-0547">Nucleotide-binding</keyword>
<dbReference type="Gene3D" id="3.30.470.20">
    <property type="entry name" value="ATP-grasp fold, B domain"/>
    <property type="match status" value="1"/>
</dbReference>
<evidence type="ECO:0000256" key="6">
    <source>
        <dbReference type="ARBA" id="ARBA00022679"/>
    </source>
</evidence>
<feature type="compositionally biased region" description="Basic residues" evidence="16">
    <location>
        <begin position="899"/>
        <end position="909"/>
    </location>
</feature>
<accession>A0A3P3XF50</accession>
<dbReference type="InterPro" id="IPR040442">
    <property type="entry name" value="Pyrv_kinase-like_dom_sf"/>
</dbReference>
<dbReference type="Pfam" id="PF02896">
    <property type="entry name" value="PEP-utilizers_C"/>
    <property type="match status" value="1"/>
</dbReference>
<evidence type="ECO:0000256" key="4">
    <source>
        <dbReference type="ARBA" id="ARBA00011994"/>
    </source>
</evidence>
<feature type="binding site" evidence="14">
    <location>
        <position position="578"/>
    </location>
    <ligand>
        <name>substrate</name>
    </ligand>
</feature>
<comment type="catalytic activity">
    <reaction evidence="12">
        <text>pyruvate + phosphate + ATP = phosphoenolpyruvate + AMP + diphosphate + H(+)</text>
        <dbReference type="Rhea" id="RHEA:10756"/>
        <dbReference type="ChEBI" id="CHEBI:15361"/>
        <dbReference type="ChEBI" id="CHEBI:15378"/>
        <dbReference type="ChEBI" id="CHEBI:30616"/>
        <dbReference type="ChEBI" id="CHEBI:33019"/>
        <dbReference type="ChEBI" id="CHEBI:43474"/>
        <dbReference type="ChEBI" id="CHEBI:58702"/>
        <dbReference type="ChEBI" id="CHEBI:456215"/>
        <dbReference type="EC" id="2.7.9.1"/>
    </reaction>
</comment>
<dbReference type="Gene3D" id="3.20.20.60">
    <property type="entry name" value="Phosphoenolpyruvate-binding domains"/>
    <property type="match status" value="1"/>
</dbReference>
<dbReference type="PANTHER" id="PTHR22931">
    <property type="entry name" value="PHOSPHOENOLPYRUVATE DIKINASE-RELATED"/>
    <property type="match status" value="1"/>
</dbReference>
<feature type="binding site" evidence="14">
    <location>
        <position position="783"/>
    </location>
    <ligand>
        <name>substrate</name>
    </ligand>
</feature>
<dbReference type="InterPro" id="IPR002192">
    <property type="entry name" value="PPDK_AMP/ATP-bd"/>
</dbReference>
<dbReference type="PROSITE" id="PS00370">
    <property type="entry name" value="PEP_ENZYMES_PHOS_SITE"/>
    <property type="match status" value="1"/>
</dbReference>
<feature type="binding site" evidence="14">
    <location>
        <position position="784"/>
    </location>
    <ligand>
        <name>substrate</name>
    </ligand>
</feature>
<evidence type="ECO:0000259" key="18">
    <source>
        <dbReference type="Pfam" id="PF01326"/>
    </source>
</evidence>
<dbReference type="GO" id="GO:0016301">
    <property type="term" value="F:kinase activity"/>
    <property type="evidence" value="ECO:0007669"/>
    <property type="project" value="UniProtKB-UniRule"/>
</dbReference>
<dbReference type="InterPro" id="IPR015813">
    <property type="entry name" value="Pyrv/PenolPyrv_kinase-like_dom"/>
</dbReference>
<dbReference type="Gene3D" id="3.30.1490.20">
    <property type="entry name" value="ATP-grasp fold, A domain"/>
    <property type="match status" value="1"/>
</dbReference>
<keyword evidence="10" id="KW-0067">ATP-binding</keyword>
<keyword evidence="7 15" id="KW-0479">Metal-binding</keyword>
<feature type="binding site" evidence="15">
    <location>
        <position position="762"/>
    </location>
    <ligand>
        <name>Mg(2+)</name>
        <dbReference type="ChEBI" id="CHEBI:18420"/>
    </ligand>
</feature>
<dbReference type="NCBIfam" id="TIGR01828">
    <property type="entry name" value="pyru_phos_dikin"/>
    <property type="match status" value="1"/>
</dbReference>
<dbReference type="Gene3D" id="1.10.189.10">
    <property type="entry name" value="Pyruvate Phosphate Dikinase, domain 2"/>
    <property type="match status" value="1"/>
</dbReference>
<dbReference type="InterPro" id="IPR013815">
    <property type="entry name" value="ATP_grasp_subdomain_1"/>
</dbReference>
<dbReference type="InterPro" id="IPR000121">
    <property type="entry name" value="PEP_util_C"/>
</dbReference>
<sequence length="957" mass="105078">MPKKKFVYSFGAGVAEGDGTMKELLGGKGAGLHEMTKIGLPVPAGFTITTEVCDLFFKSGKKWPEGLEKEVQKHLKQLEKTTGKTLGDPRDPLLVSVRSGAPVSMPGMMETILNLGLTDASVEGLAAKTGNRRFALDAYRRFIMMYGSTAMGIEREEFDKAFDEIKAKRTRARLGIPADQKVNDTDVNEEELDELIKMFKKIYREHIKVDFPQDPWEQLKGAIDAVFNSWMADKAVTYRKVEKLVGIKGTAVNVVQMVFGNKGETSGTGVCFTRDPNSGENVFYGDYLVNAQGEDVVAGIRTPIRLAELDKRDPKVYKQLVDIRRKLEKHYRDMQDLEFTVEEGKLYMLQCRTGKRSPIAAFRIAVDMVKEGLISKEEAILRIKASDIEGIFYPMIDKSKPEELKKAFLVQGIDAVPGAATGKVVFNAKDAEEWAAKGEKVILVRKETSPEDVGGMHAAQGILTATGGKTSHAAVVARGWGKTCIVGCEKLDIDYEKGIFAVGETVIKEGDYITLDGGTGNVYKGQLKLVKPEPPKAYTTLMSWVDKIRTLKVRTNADTPYDAEKARQLGAEGIGLCRTEHMFFDSEERILAIREMIIADDLESRKKALAKLLPFQTKDFEGIFKAMDGLPVTIRLIDPPLHEFVPHDEEGQRALAKAVGVSFEKVVQRVEQLHEANPMLGHRGCRLAITYPEILDMQVTAIITAACNMTKKGIKVLPEIMIPLVIDDKELKILETRTREVADAIIAKSGIKLSYMVGTMIEVPRAALLADRIATVAEFFSFGTNDLTQMTLGLSRDDAGKFLPDYVDEKKAGVFKADPFQSLDQDGVGMLIRMGIEKGRSVRPKLKVGICGEHGGDPASVKFCHRVGMNYVSSSPFRVPISRLAAAQAVVEETASAKKPGKNRGRPAKKASAVAPKKTSTRGRKPASAVRAVSASSAASAAPKRRGRPLGSKNKNK</sequence>
<feature type="domain" description="PEP-utilising enzyme C-terminal" evidence="19">
    <location>
        <begin position="538"/>
        <end position="889"/>
    </location>
</feature>
<dbReference type="SUPFAM" id="SSF56059">
    <property type="entry name" value="Glutathione synthetase ATP-binding domain-like"/>
    <property type="match status" value="1"/>
</dbReference>
<evidence type="ECO:0000256" key="13">
    <source>
        <dbReference type="PIRSR" id="PIRSR000853-1"/>
    </source>
</evidence>
<evidence type="ECO:0000313" key="20">
    <source>
        <dbReference type="EMBL" id="SLM09864.1"/>
    </source>
</evidence>
<dbReference type="Gene3D" id="3.50.30.10">
    <property type="entry name" value="Phosphohistidine domain"/>
    <property type="match status" value="1"/>
</dbReference>
<dbReference type="InterPro" id="IPR010121">
    <property type="entry name" value="Pyruvate_phosphate_dikinase"/>
</dbReference>
<comment type="function">
    <text evidence="2">Catalyzes the reversible phosphorylation of pyruvate and phosphate.</text>
</comment>
<evidence type="ECO:0000256" key="3">
    <source>
        <dbReference type="ARBA" id="ARBA00007837"/>
    </source>
</evidence>
<dbReference type="PANTHER" id="PTHR22931:SF9">
    <property type="entry name" value="PYRUVATE, PHOSPHATE DIKINASE 1, CHLOROPLASTIC"/>
    <property type="match status" value="1"/>
</dbReference>
<feature type="binding site" evidence="14">
    <location>
        <position position="785"/>
    </location>
    <ligand>
        <name>substrate</name>
    </ligand>
</feature>
<name>A0A3P3XF50_9SPIR</name>
<proteinExistence type="inferred from homology"/>
<feature type="compositionally biased region" description="Low complexity" evidence="16">
    <location>
        <begin position="926"/>
        <end position="942"/>
    </location>
</feature>
<feature type="active site" description="Tele-phosphohistidine intermediate" evidence="13">
    <location>
        <position position="472"/>
    </location>
</feature>
<dbReference type="NCBIfam" id="NF004531">
    <property type="entry name" value="PRK05878.1"/>
    <property type="match status" value="1"/>
</dbReference>
<reference evidence="20" key="1">
    <citation type="submission" date="2017-02" db="EMBL/GenBank/DDBJ databases">
        <authorList>
            <person name="Regsiter A."/>
            <person name="William W."/>
        </authorList>
    </citation>
    <scope>NUCLEOTIDE SEQUENCE</scope>
    <source>
        <strain evidence="20">Bib</strain>
    </source>
</reference>
<dbReference type="GO" id="GO:0050242">
    <property type="term" value="F:pyruvate, phosphate dikinase activity"/>
    <property type="evidence" value="ECO:0007669"/>
    <property type="project" value="UniProtKB-UniRule"/>
</dbReference>
<dbReference type="Gene3D" id="1.20.80.30">
    <property type="match status" value="1"/>
</dbReference>
<evidence type="ECO:0000256" key="5">
    <source>
        <dbReference type="ARBA" id="ARBA00020138"/>
    </source>
</evidence>
<comment type="cofactor">
    <cofactor evidence="1 12 15">
        <name>Mg(2+)</name>
        <dbReference type="ChEBI" id="CHEBI:18420"/>
    </cofactor>
</comment>
<keyword evidence="9 20" id="KW-0418">Kinase</keyword>
<dbReference type="GO" id="GO:0046872">
    <property type="term" value="F:metal ion binding"/>
    <property type="evidence" value="ECO:0007669"/>
    <property type="project" value="UniProtKB-UniRule"/>
</dbReference>